<keyword evidence="4" id="KW-1185">Reference proteome</keyword>
<feature type="compositionally biased region" description="Low complexity" evidence="1">
    <location>
        <begin position="1418"/>
        <end position="1436"/>
    </location>
</feature>
<feature type="region of interest" description="Disordered" evidence="1">
    <location>
        <begin position="323"/>
        <end position="346"/>
    </location>
</feature>
<dbReference type="GO" id="GO:0005085">
    <property type="term" value="F:guanyl-nucleotide exchange factor activity"/>
    <property type="evidence" value="ECO:0007669"/>
    <property type="project" value="InterPro"/>
</dbReference>
<dbReference type="GO" id="GO:1901981">
    <property type="term" value="F:phosphatidylinositol phosphate binding"/>
    <property type="evidence" value="ECO:0007669"/>
    <property type="project" value="TreeGrafter"/>
</dbReference>
<evidence type="ECO:0000256" key="1">
    <source>
        <dbReference type="SAM" id="MobiDB-lite"/>
    </source>
</evidence>
<evidence type="ECO:0000313" key="4">
    <source>
        <dbReference type="Proteomes" id="UP001430356"/>
    </source>
</evidence>
<feature type="domain" description="cDENN" evidence="2">
    <location>
        <begin position="348"/>
        <end position="566"/>
    </location>
</feature>
<feature type="region of interest" description="Disordered" evidence="1">
    <location>
        <begin position="151"/>
        <end position="174"/>
    </location>
</feature>
<feature type="region of interest" description="Disordered" evidence="1">
    <location>
        <begin position="264"/>
        <end position="285"/>
    </location>
</feature>
<accession>A0AAW0F8V4</accession>
<dbReference type="InterPro" id="IPR001194">
    <property type="entry name" value="cDENN_dom"/>
</dbReference>
<name>A0AAW0F8V4_9TRYP</name>
<dbReference type="SMART" id="SM00799">
    <property type="entry name" value="DENN"/>
    <property type="match status" value="1"/>
</dbReference>
<feature type="compositionally biased region" description="Acidic residues" evidence="1">
    <location>
        <begin position="818"/>
        <end position="827"/>
    </location>
</feature>
<organism evidence="3 4">
    <name type="scientific">Novymonas esmeraldas</name>
    <dbReference type="NCBI Taxonomy" id="1808958"/>
    <lineage>
        <taxon>Eukaryota</taxon>
        <taxon>Discoba</taxon>
        <taxon>Euglenozoa</taxon>
        <taxon>Kinetoplastea</taxon>
        <taxon>Metakinetoplastina</taxon>
        <taxon>Trypanosomatida</taxon>
        <taxon>Trypanosomatidae</taxon>
        <taxon>Novymonas</taxon>
    </lineage>
</organism>
<dbReference type="InterPro" id="IPR043153">
    <property type="entry name" value="DENN_C"/>
</dbReference>
<feature type="compositionally biased region" description="Polar residues" evidence="1">
    <location>
        <begin position="804"/>
        <end position="814"/>
    </location>
</feature>
<sequence length="1591" mass="162271">MFSGAKGRTGSISSGGGGGGVPLITRLLLLRASTRFVLSPPVSAVDSGAAALVAPQLRIVAHYAQGPPSTAGGPPPRQATCTPKEEAEYFEANPALHGLLTSLAARRLAERVKLRQLQTRVVQTSVRLTQAATAAAAAATAAASVDAADTADTADASVSGTSAASASRSSGRRGADYTQLSGVVAAATASFAEDAAWSSIMTPHRPQLNPWCLLPVSAEGCYVLVPSAPFTRWCERQAARSVAEPTSIDPDVRGGPMLYNDVVHYASTAPPPPSPVSGSSSSGGGDERGGYLHGYSFVLEGDVFSGSGGVAEAAAAAATAAMAATEKRRPQTSSRDNDGGDGDEGETEVASVMLWCVLSDAPVYNFMRTLTHEAVAAISYVAQRVYDVHVTACSAESSLPSDVFTALVDAAIQSEVMQPLAAELLADGSLSSRTLPGEAITVQLATKRGSSSRGGLASRPLTSSMSNELTIRRPLDLLYPHADVPLASLLLSFTADALRVLHSLLMQEERLIVVGATPQHASACVVSLLALLGPLTWVSPLVPYLPPHLAAVSGLLRTLVQSPGANQLRRQQTPTSKSFAPLPASQHVESSGFLIGSTAAIEPYLVLLAATLTRGEAAPGGGGKRAPRVWIADARTGCVGVCPDEPVARFTRPAPASEATDETTTTATACSGGGGANPWSSDALVDLRWLAPHSHDRHPTVLFGAVRGQLRSVAESNVMDAAPLDLLPAFSDELRDLLHRVATAERRRAFRRCLESVADHAQTRVQYLESLEARLARGLRQALAAAVTAGNSTVTRSVTSHGSASAVSGGFQSCGTMDSDDDDDDGTDGAVSLRAITDALTRSYSQAYTQCLSGGAAAAMHVGAAAPPPSFPVVSPGELWQVHVGLFDHMVDRYTGAYRRGLSRAPVGSGGGGGGGAAAAAVTAAGQRHTASIELAVVLVPGMDQHYALAERVAQTHLLKQFERAVLAAELVGVRHLFSGAGELHVSGPQPLQQPPSSTHGSGGSGGPERHPLLTSVRALALFALLCSRARLHYPELFADVTTDAVGHLYNVVVARWFAHRHGPPSPIGVPGAVRLMAGTSTGGGGGGEADALYAAYGGGGGSSSSSSGGGGVRGFFSKAAKAVKNSLASGGGGGGGYGGYGGGGGGGRGGRGGQVVQLPGIVACLHSLSVPSVTQLPAAPQPFPIVSYAETAAADGVSGGDRRRRHRRGGRGTASLLAPAALPPQRLQWVRQQEQQQCIALDTDFTLADCTAVLRATGNAGNGSFAASSTGAFSGGSTYVSGLGVESEMLDAIARSGGGGAGRAKTGAAGSDVQRREDGLRAMMEASLYICHTLPLDALHRFDAYAPLLCPSSPGVAAAAAAAAASDNAAAAAASVAAYMRVGLLVPTCVSMWREGEARAARVVAAPTRARPPRPPATTTQPSTPSAAPAAATPSAVSQDSLWSLPAAAPPMAASSAWGAFNSGAPLELAAQQQQQQQNDGWDDWGARAPRVVVSVLPASTPVTTAVEQTHPSISGSGGAWSTGAPLAPPMSLSGLALQAPALSPATPAVPLMAPAPRDVMDELFADVPVRATAPVPGGHPQTQTLDDFF</sequence>
<dbReference type="Proteomes" id="UP001430356">
    <property type="component" value="Unassembled WGS sequence"/>
</dbReference>
<dbReference type="PANTHER" id="PTHR13196:SF14">
    <property type="entry name" value="UDENN DOMAIN-CONTAINING PROTEIN"/>
    <property type="match status" value="1"/>
</dbReference>
<comment type="caution">
    <text evidence="3">The sequence shown here is derived from an EMBL/GenBank/DDBJ whole genome shotgun (WGS) entry which is preliminary data.</text>
</comment>
<reference evidence="3 4" key="1">
    <citation type="journal article" date="2021" name="MBio">
        <title>A New Model Trypanosomatid, Novymonas esmeraldas: Genomic Perception of Its 'Candidatus Pandoraea novymonadis' Endosymbiont.</title>
        <authorList>
            <person name="Zakharova A."/>
            <person name="Saura A."/>
            <person name="Butenko A."/>
            <person name="Podesvova L."/>
            <person name="Warmusova S."/>
            <person name="Kostygov A.Y."/>
            <person name="Nenarokova A."/>
            <person name="Lukes J."/>
            <person name="Opperdoes F.R."/>
            <person name="Yurchenko V."/>
        </authorList>
    </citation>
    <scope>NUCLEOTIDE SEQUENCE [LARGE SCALE GENOMIC DNA]</scope>
    <source>
        <strain evidence="3 4">E262AT.01</strain>
    </source>
</reference>
<dbReference type="GO" id="GO:0032456">
    <property type="term" value="P:endocytic recycling"/>
    <property type="evidence" value="ECO:0007669"/>
    <property type="project" value="TreeGrafter"/>
</dbReference>
<feature type="compositionally biased region" description="Low complexity" evidence="1">
    <location>
        <begin position="987"/>
        <end position="1000"/>
    </location>
</feature>
<feature type="region of interest" description="Disordered" evidence="1">
    <location>
        <begin position="1404"/>
        <end position="1436"/>
    </location>
</feature>
<gene>
    <name evidence="3" type="ORF">NESM_000275300</name>
</gene>
<dbReference type="PANTHER" id="PTHR13196">
    <property type="entry name" value="DENN DOMAIN-CONTAINING"/>
    <property type="match status" value="1"/>
</dbReference>
<dbReference type="InterPro" id="IPR040032">
    <property type="entry name" value="DENND1A/B/C"/>
</dbReference>
<proteinExistence type="predicted"/>
<dbReference type="Gene3D" id="3.40.50.11500">
    <property type="match status" value="1"/>
</dbReference>
<dbReference type="EMBL" id="JAECZO010000024">
    <property type="protein sequence ID" value="KAK7202066.1"/>
    <property type="molecule type" value="Genomic_DNA"/>
</dbReference>
<evidence type="ECO:0000313" key="3">
    <source>
        <dbReference type="EMBL" id="KAK7202066.1"/>
    </source>
</evidence>
<protein>
    <submittedName>
        <fullName evidence="3">DENN (AEX-3) domain containing protein</fullName>
    </submittedName>
</protein>
<dbReference type="GO" id="GO:0006897">
    <property type="term" value="P:endocytosis"/>
    <property type="evidence" value="ECO:0007669"/>
    <property type="project" value="TreeGrafter"/>
</dbReference>
<evidence type="ECO:0000259" key="2">
    <source>
        <dbReference type="SMART" id="SM00799"/>
    </source>
</evidence>
<feature type="region of interest" description="Disordered" evidence="1">
    <location>
        <begin position="985"/>
        <end position="1010"/>
    </location>
</feature>
<feature type="region of interest" description="Disordered" evidence="1">
    <location>
        <begin position="804"/>
        <end position="829"/>
    </location>
</feature>
<dbReference type="GO" id="GO:0005829">
    <property type="term" value="C:cytosol"/>
    <property type="evidence" value="ECO:0007669"/>
    <property type="project" value="TreeGrafter"/>
</dbReference>
<feature type="compositionally biased region" description="Low complexity" evidence="1">
    <location>
        <begin position="151"/>
        <end position="169"/>
    </location>
</feature>
<dbReference type="Pfam" id="PF02141">
    <property type="entry name" value="DENN"/>
    <property type="match status" value="1"/>
</dbReference>